<dbReference type="InterPro" id="IPR030182">
    <property type="entry name" value="PUP_plant"/>
</dbReference>
<sequence>MLRVYFIYGGQRKWLSAWLQTSAFPILLIPNTILYLRHRCLSPTKRFFAPLKFYICGVTLGILFGLQGFLYALGVEFLPISTFSLLSAMQLAFTAIFAFLLVRHKLTPYSYNVVVLMTLGSILIGITAFTRVVKNINYAHILQFQFCGAATATLFCSVGMVINKDFAAMTREAQTFGLGESEYYLVLVFTAVLWTMSSFGSVGLIFCSSSFATGVFSSTLLPMTKIAAAIAFHEKFTGEKGLALALNLWGFVSYLYGSYKGEKKLREINWSV</sequence>
<feature type="transmembrane region" description="Helical" evidence="7">
    <location>
        <begin position="77"/>
        <end position="102"/>
    </location>
</feature>
<keyword evidence="9" id="KW-1185">Reference proteome</keyword>
<gene>
    <name evidence="8" type="ORF">Sjap_012518</name>
</gene>
<protein>
    <submittedName>
        <fullName evidence="8">Uncharacterized protein</fullName>
    </submittedName>
</protein>
<evidence type="ECO:0000256" key="5">
    <source>
        <dbReference type="ARBA" id="ARBA00022989"/>
    </source>
</evidence>
<dbReference type="InterPro" id="IPR037185">
    <property type="entry name" value="EmrE-like"/>
</dbReference>
<organism evidence="8 9">
    <name type="scientific">Stephania japonica</name>
    <dbReference type="NCBI Taxonomy" id="461633"/>
    <lineage>
        <taxon>Eukaryota</taxon>
        <taxon>Viridiplantae</taxon>
        <taxon>Streptophyta</taxon>
        <taxon>Embryophyta</taxon>
        <taxon>Tracheophyta</taxon>
        <taxon>Spermatophyta</taxon>
        <taxon>Magnoliopsida</taxon>
        <taxon>Ranunculales</taxon>
        <taxon>Menispermaceae</taxon>
        <taxon>Menispermoideae</taxon>
        <taxon>Cissampelideae</taxon>
        <taxon>Stephania</taxon>
    </lineage>
</organism>
<dbReference type="GO" id="GO:0016020">
    <property type="term" value="C:membrane"/>
    <property type="evidence" value="ECO:0007669"/>
    <property type="project" value="UniProtKB-SubCell"/>
</dbReference>
<dbReference type="AlphaFoldDB" id="A0AAP0IW67"/>
<dbReference type="Proteomes" id="UP001417504">
    <property type="component" value="Unassembled WGS sequence"/>
</dbReference>
<evidence type="ECO:0000256" key="6">
    <source>
        <dbReference type="ARBA" id="ARBA00023136"/>
    </source>
</evidence>
<feature type="transmembrane region" description="Helical" evidence="7">
    <location>
        <begin position="141"/>
        <end position="162"/>
    </location>
</feature>
<feature type="transmembrane region" description="Helical" evidence="7">
    <location>
        <begin position="15"/>
        <end position="36"/>
    </location>
</feature>
<proteinExistence type="inferred from homology"/>
<accession>A0AAP0IW67</accession>
<dbReference type="SUPFAM" id="SSF103481">
    <property type="entry name" value="Multidrug resistance efflux transporter EmrE"/>
    <property type="match status" value="1"/>
</dbReference>
<evidence type="ECO:0000313" key="9">
    <source>
        <dbReference type="Proteomes" id="UP001417504"/>
    </source>
</evidence>
<keyword evidence="4 7" id="KW-0812">Transmembrane</keyword>
<feature type="transmembrane region" description="Helical" evidence="7">
    <location>
        <begin position="109"/>
        <end position="129"/>
    </location>
</feature>
<evidence type="ECO:0000256" key="3">
    <source>
        <dbReference type="ARBA" id="ARBA00022448"/>
    </source>
</evidence>
<comment type="similarity">
    <text evidence="2">Belongs to the purine permeases (TC 2.A.7.14) family.</text>
</comment>
<dbReference type="GO" id="GO:0015211">
    <property type="term" value="F:purine nucleoside transmembrane transporter activity"/>
    <property type="evidence" value="ECO:0007669"/>
    <property type="project" value="InterPro"/>
</dbReference>
<dbReference type="Pfam" id="PF16913">
    <property type="entry name" value="PUNUT"/>
    <property type="match status" value="1"/>
</dbReference>
<reference evidence="8 9" key="1">
    <citation type="submission" date="2024-01" db="EMBL/GenBank/DDBJ databases">
        <title>Genome assemblies of Stephania.</title>
        <authorList>
            <person name="Yang L."/>
        </authorList>
    </citation>
    <scope>NUCLEOTIDE SEQUENCE [LARGE SCALE GENOMIC DNA]</scope>
    <source>
        <strain evidence="8">QJT</strain>
        <tissue evidence="8">Leaf</tissue>
    </source>
</reference>
<name>A0AAP0IW67_9MAGN</name>
<keyword evidence="3" id="KW-0813">Transport</keyword>
<keyword evidence="6 7" id="KW-0472">Membrane</keyword>
<evidence type="ECO:0000256" key="7">
    <source>
        <dbReference type="SAM" id="Phobius"/>
    </source>
</evidence>
<comment type="caution">
    <text evidence="8">The sequence shown here is derived from an EMBL/GenBank/DDBJ whole genome shotgun (WGS) entry which is preliminary data.</text>
</comment>
<keyword evidence="5 7" id="KW-1133">Transmembrane helix</keyword>
<evidence type="ECO:0000256" key="4">
    <source>
        <dbReference type="ARBA" id="ARBA00022692"/>
    </source>
</evidence>
<evidence type="ECO:0000256" key="2">
    <source>
        <dbReference type="ARBA" id="ARBA00006213"/>
    </source>
</evidence>
<feature type="transmembrane region" description="Helical" evidence="7">
    <location>
        <begin position="241"/>
        <end position="259"/>
    </location>
</feature>
<comment type="subcellular location">
    <subcellularLocation>
        <location evidence="1">Membrane</location>
        <topology evidence="1">Multi-pass membrane protein</topology>
    </subcellularLocation>
</comment>
<dbReference type="GO" id="GO:0005345">
    <property type="term" value="F:purine nucleobase transmembrane transporter activity"/>
    <property type="evidence" value="ECO:0007669"/>
    <property type="project" value="UniProtKB-ARBA"/>
</dbReference>
<evidence type="ECO:0000313" key="8">
    <source>
        <dbReference type="EMBL" id="KAK9122916.1"/>
    </source>
</evidence>
<feature type="transmembrane region" description="Helical" evidence="7">
    <location>
        <begin position="48"/>
        <end position="71"/>
    </location>
</feature>
<evidence type="ECO:0000256" key="1">
    <source>
        <dbReference type="ARBA" id="ARBA00004141"/>
    </source>
</evidence>
<dbReference type="PANTHER" id="PTHR31376:SF105">
    <property type="entry name" value="PURINE PERMEASE-RELATED"/>
    <property type="match status" value="1"/>
</dbReference>
<dbReference type="PANTHER" id="PTHR31376">
    <property type="entry name" value="OS09G0467300 PROTEIN-RELATED"/>
    <property type="match status" value="1"/>
</dbReference>
<dbReference type="EMBL" id="JBBNAE010000005">
    <property type="protein sequence ID" value="KAK9122916.1"/>
    <property type="molecule type" value="Genomic_DNA"/>
</dbReference>
<feature type="transmembrane region" description="Helical" evidence="7">
    <location>
        <begin position="183"/>
        <end position="205"/>
    </location>
</feature>